<dbReference type="InParanoid" id="A0A2G5CLM0"/>
<name>A0A2G5CLM0_AQUCA</name>
<accession>A0A2G5CLM0</accession>
<gene>
    <name evidence="1" type="ORF">AQUCO_04600027v1</name>
</gene>
<reference evidence="1 2" key="1">
    <citation type="submission" date="2017-09" db="EMBL/GenBank/DDBJ databases">
        <title>WGS assembly of Aquilegia coerulea Goldsmith.</title>
        <authorList>
            <person name="Hodges S."/>
            <person name="Kramer E."/>
            <person name="Nordborg M."/>
            <person name="Tomkins J."/>
            <person name="Borevitz J."/>
            <person name="Derieg N."/>
            <person name="Yan J."/>
            <person name="Mihaltcheva S."/>
            <person name="Hayes R.D."/>
            <person name="Rokhsar D."/>
        </authorList>
    </citation>
    <scope>NUCLEOTIDE SEQUENCE [LARGE SCALE GENOMIC DNA]</scope>
    <source>
        <strain evidence="2">cv. Goldsmith</strain>
    </source>
</reference>
<dbReference type="EMBL" id="KZ305063">
    <property type="protein sequence ID" value="PIA32080.1"/>
    <property type="molecule type" value="Genomic_DNA"/>
</dbReference>
<dbReference type="Proteomes" id="UP000230069">
    <property type="component" value="Unassembled WGS sequence"/>
</dbReference>
<dbReference type="AlphaFoldDB" id="A0A2G5CLM0"/>
<keyword evidence="2" id="KW-1185">Reference proteome</keyword>
<sequence>MNNNNDIEILLKSTSNSYYMEYKFRKILLYPLSSYQVAQAPIEAQDPKLYHHLTASPSLQNHYNYYSIFDYHCLVAIQQITPAA</sequence>
<evidence type="ECO:0000313" key="1">
    <source>
        <dbReference type="EMBL" id="PIA32080.1"/>
    </source>
</evidence>
<proteinExistence type="predicted"/>
<organism evidence="1 2">
    <name type="scientific">Aquilegia coerulea</name>
    <name type="common">Rocky mountain columbine</name>
    <dbReference type="NCBI Taxonomy" id="218851"/>
    <lineage>
        <taxon>Eukaryota</taxon>
        <taxon>Viridiplantae</taxon>
        <taxon>Streptophyta</taxon>
        <taxon>Embryophyta</taxon>
        <taxon>Tracheophyta</taxon>
        <taxon>Spermatophyta</taxon>
        <taxon>Magnoliopsida</taxon>
        <taxon>Ranunculales</taxon>
        <taxon>Ranunculaceae</taxon>
        <taxon>Thalictroideae</taxon>
        <taxon>Aquilegia</taxon>
    </lineage>
</organism>
<evidence type="ECO:0000313" key="2">
    <source>
        <dbReference type="Proteomes" id="UP000230069"/>
    </source>
</evidence>
<protein>
    <submittedName>
        <fullName evidence="1">Uncharacterized protein</fullName>
    </submittedName>
</protein>